<comment type="similarity">
    <text evidence="1">Belongs to the ustYa family.</text>
</comment>
<evidence type="ECO:0008006" key="6">
    <source>
        <dbReference type="Google" id="ProtNLM"/>
    </source>
</evidence>
<dbReference type="PANTHER" id="PTHR33365:SF13">
    <property type="entry name" value="TAT PATHWAY SIGNAL SEQUENCE"/>
    <property type="match status" value="1"/>
</dbReference>
<feature type="transmembrane region" description="Helical" evidence="3">
    <location>
        <begin position="48"/>
        <end position="72"/>
    </location>
</feature>
<feature type="compositionally biased region" description="Acidic residues" evidence="2">
    <location>
        <begin position="17"/>
        <end position="30"/>
    </location>
</feature>
<keyword evidence="3" id="KW-0812">Transmembrane</keyword>
<dbReference type="GO" id="GO:0043386">
    <property type="term" value="P:mycotoxin biosynthetic process"/>
    <property type="evidence" value="ECO:0007669"/>
    <property type="project" value="InterPro"/>
</dbReference>
<dbReference type="Pfam" id="PF11807">
    <property type="entry name" value="UstYa"/>
    <property type="match status" value="1"/>
</dbReference>
<sequence length="288" mass="32619">MPSNAAHVPFQERDVSDDGSDDGLDNEQEPMIEKGNTRSRRLRGNPRTAIAILGLLLLASFAGNVVLLWRFLQDQDLDAISVKHTSEYWSPIMDGIKIRYESVRFNGSFIHKSIYQQSAGPEVDEAWSGLGIDFRTTVVPEDRGLEAGMDPSAVKVQKSQGGGYLTNVEVLHHLHCLNMIRQTLPWNVDYYRDRSAGVYENSEPIVQLHVDHCLDIIRQQLQCSSDVGLFGQRWIQRKGKDMNVFPIFDTVHKCRNFNDILTWAKDHQAPDGLVAEVREDDVILDAYP</sequence>
<feature type="region of interest" description="Disordered" evidence="2">
    <location>
        <begin position="1"/>
        <end position="40"/>
    </location>
</feature>
<organism evidence="4 5">
    <name type="scientific">Hyaloscypha variabilis (strain UAMH 11265 / GT02V1 / F)</name>
    <name type="common">Meliniomyces variabilis</name>
    <dbReference type="NCBI Taxonomy" id="1149755"/>
    <lineage>
        <taxon>Eukaryota</taxon>
        <taxon>Fungi</taxon>
        <taxon>Dikarya</taxon>
        <taxon>Ascomycota</taxon>
        <taxon>Pezizomycotina</taxon>
        <taxon>Leotiomycetes</taxon>
        <taxon>Helotiales</taxon>
        <taxon>Hyaloscyphaceae</taxon>
        <taxon>Hyaloscypha</taxon>
        <taxon>Hyaloscypha variabilis</taxon>
    </lineage>
</organism>
<dbReference type="EMBL" id="KZ613948">
    <property type="protein sequence ID" value="PMD37821.1"/>
    <property type="molecule type" value="Genomic_DNA"/>
</dbReference>
<dbReference type="OrthoDB" id="3687641at2759"/>
<proteinExistence type="inferred from homology"/>
<evidence type="ECO:0000256" key="2">
    <source>
        <dbReference type="SAM" id="MobiDB-lite"/>
    </source>
</evidence>
<dbReference type="STRING" id="1149755.A0A2J6RH17"/>
<evidence type="ECO:0000313" key="4">
    <source>
        <dbReference type="EMBL" id="PMD37821.1"/>
    </source>
</evidence>
<evidence type="ECO:0000256" key="1">
    <source>
        <dbReference type="ARBA" id="ARBA00035112"/>
    </source>
</evidence>
<name>A0A2J6RH17_HYAVF</name>
<dbReference type="Proteomes" id="UP000235786">
    <property type="component" value="Unassembled WGS sequence"/>
</dbReference>
<protein>
    <recommendedName>
        <fullName evidence="6">Tat pathway signal sequence</fullName>
    </recommendedName>
</protein>
<keyword evidence="5" id="KW-1185">Reference proteome</keyword>
<keyword evidence="3" id="KW-1133">Transmembrane helix</keyword>
<accession>A0A2J6RH17</accession>
<evidence type="ECO:0000256" key="3">
    <source>
        <dbReference type="SAM" id="Phobius"/>
    </source>
</evidence>
<evidence type="ECO:0000313" key="5">
    <source>
        <dbReference type="Proteomes" id="UP000235786"/>
    </source>
</evidence>
<dbReference type="InterPro" id="IPR021765">
    <property type="entry name" value="UstYa-like"/>
</dbReference>
<reference evidence="4 5" key="1">
    <citation type="submission" date="2016-04" db="EMBL/GenBank/DDBJ databases">
        <title>A degradative enzymes factory behind the ericoid mycorrhizal symbiosis.</title>
        <authorList>
            <consortium name="DOE Joint Genome Institute"/>
            <person name="Martino E."/>
            <person name="Morin E."/>
            <person name="Grelet G."/>
            <person name="Kuo A."/>
            <person name="Kohler A."/>
            <person name="Daghino S."/>
            <person name="Barry K."/>
            <person name="Choi C."/>
            <person name="Cichocki N."/>
            <person name="Clum A."/>
            <person name="Copeland A."/>
            <person name="Hainaut M."/>
            <person name="Haridas S."/>
            <person name="Labutti K."/>
            <person name="Lindquist E."/>
            <person name="Lipzen A."/>
            <person name="Khouja H.-R."/>
            <person name="Murat C."/>
            <person name="Ohm R."/>
            <person name="Olson A."/>
            <person name="Spatafora J."/>
            <person name="Veneault-Fourrey C."/>
            <person name="Henrissat B."/>
            <person name="Grigoriev I."/>
            <person name="Martin F."/>
            <person name="Perotto S."/>
        </authorList>
    </citation>
    <scope>NUCLEOTIDE SEQUENCE [LARGE SCALE GENOMIC DNA]</scope>
    <source>
        <strain evidence="4 5">F</strain>
    </source>
</reference>
<gene>
    <name evidence="4" type="ORF">L207DRAFT_530786</name>
</gene>
<dbReference type="PANTHER" id="PTHR33365">
    <property type="entry name" value="YALI0B05434P"/>
    <property type="match status" value="1"/>
</dbReference>
<dbReference type="AlphaFoldDB" id="A0A2J6RH17"/>
<keyword evidence="3" id="KW-0472">Membrane</keyword>